<dbReference type="GeneID" id="106495196"/>
<dbReference type="GO" id="GO:0016491">
    <property type="term" value="F:oxidoreductase activity"/>
    <property type="evidence" value="ECO:0007669"/>
    <property type="project" value="UniProtKB-KW"/>
</dbReference>
<keyword evidence="10 16" id="KW-0406">Ion transport</keyword>
<dbReference type="KEGG" id="aam:106495196"/>
<feature type="domain" description="GST C-terminal" evidence="18">
    <location>
        <begin position="221"/>
        <end position="387"/>
    </location>
</feature>
<protein>
    <recommendedName>
        <fullName evidence="16">Chloride intracellular channel protein</fullName>
    </recommendedName>
</protein>
<evidence type="ECO:0000313" key="20">
    <source>
        <dbReference type="RefSeq" id="XP_013811064.1"/>
    </source>
</evidence>
<evidence type="ECO:0000256" key="14">
    <source>
        <dbReference type="ARBA" id="ARBA00023303"/>
    </source>
</evidence>
<keyword evidence="9" id="KW-0560">Oxidoreductase</keyword>
<keyword evidence="4" id="KW-1003">Cell membrane</keyword>
<evidence type="ECO:0000256" key="13">
    <source>
        <dbReference type="ARBA" id="ARBA00023214"/>
    </source>
</evidence>
<dbReference type="RefSeq" id="XP_013811064.1">
    <property type="nucleotide sequence ID" value="XM_013955610.1"/>
</dbReference>
<dbReference type="SUPFAM" id="SSF47616">
    <property type="entry name" value="GST C-terminal domain-like"/>
    <property type="match status" value="1"/>
</dbReference>
<dbReference type="FunFam" id="3.40.30.10:FF:000021">
    <property type="entry name" value="Chloride intracellular channel 4"/>
    <property type="match status" value="1"/>
</dbReference>
<feature type="compositionally biased region" description="Basic and acidic residues" evidence="17">
    <location>
        <begin position="27"/>
        <end position="39"/>
    </location>
</feature>
<dbReference type="GO" id="GO:0034707">
    <property type="term" value="C:chloride channel complex"/>
    <property type="evidence" value="ECO:0007669"/>
    <property type="project" value="UniProtKB-KW"/>
</dbReference>
<evidence type="ECO:0000256" key="10">
    <source>
        <dbReference type="ARBA" id="ARBA00023065"/>
    </source>
</evidence>
<dbReference type="PRINTS" id="PR01263">
    <property type="entry name" value="INTCLCHANNEL"/>
</dbReference>
<keyword evidence="13 16" id="KW-0868">Chloride</keyword>
<dbReference type="PANTHER" id="PTHR45476:SF4">
    <property type="entry name" value="CHLORIDE INTRACELLULAR CHANNEL PROTEIN 5"/>
    <property type="match status" value="1"/>
</dbReference>
<dbReference type="PROSITE" id="PS50405">
    <property type="entry name" value="GST_CTER"/>
    <property type="match status" value="1"/>
</dbReference>
<dbReference type="InterPro" id="IPR042069">
    <property type="entry name" value="CLIC5_C_GST"/>
</dbReference>
<keyword evidence="5 16" id="KW-0963">Cytoplasm</keyword>
<keyword evidence="12 16" id="KW-0869">Chloride channel</keyword>
<dbReference type="Gene3D" id="3.40.30.10">
    <property type="entry name" value="Glutaredoxin"/>
    <property type="match status" value="1"/>
</dbReference>
<dbReference type="InterPro" id="IPR036282">
    <property type="entry name" value="Glutathione-S-Trfase_C_sf"/>
</dbReference>
<keyword evidence="6" id="KW-0812">Transmembrane</keyword>
<comment type="domain">
    <text evidence="16">Members of this family may change from a globular, soluble state to a state where the N-terminal domain is inserted into the membrane and functions as chloride channel. A conformation change of the N-terminal domain is thought to expose hydrophobic surfaces that trigger membrane insertion.</text>
</comment>
<dbReference type="CTD" id="53405"/>
<proteinExistence type="inferred from homology"/>
<dbReference type="Pfam" id="PF22441">
    <property type="entry name" value="CLIC-like_N"/>
    <property type="match status" value="1"/>
</dbReference>
<gene>
    <name evidence="20" type="primary">CLIC5</name>
</gene>
<reference evidence="20" key="1">
    <citation type="submission" date="2025-08" db="UniProtKB">
        <authorList>
            <consortium name="RefSeq"/>
        </authorList>
    </citation>
    <scope>IDENTIFICATION</scope>
    <source>
        <tissue evidence="20">Blood</tissue>
    </source>
</reference>
<dbReference type="InterPro" id="IPR010987">
    <property type="entry name" value="Glutathione-S-Trfase_C-like"/>
</dbReference>
<evidence type="ECO:0000256" key="3">
    <source>
        <dbReference type="ARBA" id="ARBA00022448"/>
    </source>
</evidence>
<evidence type="ECO:0000256" key="4">
    <source>
        <dbReference type="ARBA" id="ARBA00022475"/>
    </source>
</evidence>
<keyword evidence="8" id="KW-1133">Transmembrane helix</keyword>
<evidence type="ECO:0000256" key="16">
    <source>
        <dbReference type="RuleBase" id="RU362009"/>
    </source>
</evidence>
<feature type="region of interest" description="Disordered" evidence="17">
    <location>
        <begin position="124"/>
        <end position="143"/>
    </location>
</feature>
<dbReference type="PANTHER" id="PTHR45476">
    <property type="entry name" value="CHLORIDE INTRACELLULAR CHANNEL PROTEIN 6-RELATED"/>
    <property type="match status" value="1"/>
</dbReference>
<evidence type="ECO:0000256" key="17">
    <source>
        <dbReference type="SAM" id="MobiDB-lite"/>
    </source>
</evidence>
<sequence length="394" mass="44428">MENKDFTNVYQNVNTNIYEIPESEEDKENHLYDHVHEDLASPSSTTTNAESMDFGQESPEDSRSNSVVSQHGLDGEDGSSSSHHGAEEDYQYQEEMDLMSPSQEDKHVGGMMFENGMLSPTGFQLRRSQSTSSNSPTSINFPLNNNLGETDNFQEDGEIHMFVKAGIDGESIGNCPFSQRLFMILWLKGVVFNVTTVDLKRKPADLHNLAPGTHPPFLTFNGEVKTDVNKIEEFLEETLAPPKYPKLAAKHRESNTAGIDIFSKFSAYIKNTKQQDNAALEKGLVKALKKLDDYLRTPLPEEIDANSTEEEKVSKRRFLDGDDLTLADCNLLPKLHVVKIVAKKYRNFEFPTEMTGLWRYLKNAYARDEFTNTCAADKEIEQAYADVAKRLSKS</sequence>
<dbReference type="InterPro" id="IPR002946">
    <property type="entry name" value="CLIC"/>
</dbReference>
<dbReference type="InterPro" id="IPR040079">
    <property type="entry name" value="Glutathione_S-Trfase"/>
</dbReference>
<dbReference type="AlphaFoldDB" id="A0A8B7JJZ9"/>
<evidence type="ECO:0000256" key="6">
    <source>
        <dbReference type="ARBA" id="ARBA00022692"/>
    </source>
</evidence>
<evidence type="ECO:0000256" key="8">
    <source>
        <dbReference type="ARBA" id="ARBA00022989"/>
    </source>
</evidence>
<dbReference type="GO" id="GO:0005886">
    <property type="term" value="C:plasma membrane"/>
    <property type="evidence" value="ECO:0007669"/>
    <property type="project" value="UniProtKB-SubCell"/>
</dbReference>
<name>A0A8B7JJZ9_9AVES</name>
<keyword evidence="3 16" id="KW-0813">Transport</keyword>
<dbReference type="InterPro" id="IPR036249">
    <property type="entry name" value="Thioredoxin-like_sf"/>
</dbReference>
<keyword evidence="7 16" id="KW-0851">Voltage-gated channel</keyword>
<dbReference type="SFLD" id="SFLDG00358">
    <property type="entry name" value="Main_(cytGST)"/>
    <property type="match status" value="1"/>
</dbReference>
<feature type="region of interest" description="Disordered" evidence="17">
    <location>
        <begin position="17"/>
        <end position="86"/>
    </location>
</feature>
<dbReference type="CDD" id="cd10297">
    <property type="entry name" value="GST_C_CLIC5"/>
    <property type="match status" value="1"/>
</dbReference>
<dbReference type="FunFam" id="1.20.1050.10:FF:000001">
    <property type="entry name" value="Chloride intracellular channel 2"/>
    <property type="match status" value="1"/>
</dbReference>
<dbReference type="SUPFAM" id="SSF52833">
    <property type="entry name" value="Thioredoxin-like"/>
    <property type="match status" value="1"/>
</dbReference>
<evidence type="ECO:0000256" key="15">
    <source>
        <dbReference type="ARBA" id="ARBA00024167"/>
    </source>
</evidence>
<dbReference type="Gene3D" id="1.20.1050.10">
    <property type="match status" value="1"/>
</dbReference>
<dbReference type="CDD" id="cd03061">
    <property type="entry name" value="GST_N_CLIC"/>
    <property type="match status" value="1"/>
</dbReference>
<evidence type="ECO:0000313" key="19">
    <source>
        <dbReference type="Proteomes" id="UP001652627"/>
    </source>
</evidence>
<accession>A0A8B7JJZ9</accession>
<dbReference type="Pfam" id="PF13410">
    <property type="entry name" value="GST_C_2"/>
    <property type="match status" value="1"/>
</dbReference>
<organism evidence="19 20">
    <name type="scientific">Apteryx mantelli</name>
    <name type="common">North Island brown kiwi</name>
    <dbReference type="NCBI Taxonomy" id="2696672"/>
    <lineage>
        <taxon>Eukaryota</taxon>
        <taxon>Metazoa</taxon>
        <taxon>Chordata</taxon>
        <taxon>Craniata</taxon>
        <taxon>Vertebrata</taxon>
        <taxon>Euteleostomi</taxon>
        <taxon>Archelosauria</taxon>
        <taxon>Archosauria</taxon>
        <taxon>Dinosauria</taxon>
        <taxon>Saurischia</taxon>
        <taxon>Theropoda</taxon>
        <taxon>Coelurosauria</taxon>
        <taxon>Aves</taxon>
        <taxon>Palaeognathae</taxon>
        <taxon>Apterygiformes</taxon>
        <taxon>Apterygidae</taxon>
        <taxon>Apteryx</taxon>
    </lineage>
</organism>
<keyword evidence="14 16" id="KW-0407">Ion channel</keyword>
<dbReference type="NCBIfam" id="TIGR00862">
    <property type="entry name" value="O-ClC"/>
    <property type="match status" value="1"/>
</dbReference>
<evidence type="ECO:0000256" key="5">
    <source>
        <dbReference type="ARBA" id="ARBA00022490"/>
    </source>
</evidence>
<evidence type="ECO:0000256" key="9">
    <source>
        <dbReference type="ARBA" id="ARBA00023002"/>
    </source>
</evidence>
<dbReference type="GO" id="GO:0005737">
    <property type="term" value="C:cytoplasm"/>
    <property type="evidence" value="ECO:0007669"/>
    <property type="project" value="UniProtKB-SubCell"/>
</dbReference>
<evidence type="ECO:0000256" key="12">
    <source>
        <dbReference type="ARBA" id="ARBA00023173"/>
    </source>
</evidence>
<dbReference type="Proteomes" id="UP001652627">
    <property type="component" value="Chromosome 3"/>
</dbReference>
<feature type="compositionally biased region" description="Low complexity" evidence="17">
    <location>
        <begin position="128"/>
        <end position="138"/>
    </location>
</feature>
<evidence type="ECO:0000256" key="7">
    <source>
        <dbReference type="ARBA" id="ARBA00022882"/>
    </source>
</evidence>
<dbReference type="GO" id="GO:0005254">
    <property type="term" value="F:chloride channel activity"/>
    <property type="evidence" value="ECO:0007669"/>
    <property type="project" value="UniProtKB-KW"/>
</dbReference>
<evidence type="ECO:0000259" key="18">
    <source>
        <dbReference type="PROSITE" id="PS50405"/>
    </source>
</evidence>
<keyword evidence="19" id="KW-1185">Reference proteome</keyword>
<evidence type="ECO:0000256" key="2">
    <source>
        <dbReference type="ARBA" id="ARBA00007655"/>
    </source>
</evidence>
<evidence type="ECO:0000256" key="11">
    <source>
        <dbReference type="ARBA" id="ARBA00023136"/>
    </source>
</evidence>
<comment type="similarity">
    <text evidence="2 16">Belongs to the chloride channel CLIC family.</text>
</comment>
<feature type="compositionally biased region" description="Polar residues" evidence="17">
    <location>
        <begin position="41"/>
        <end position="50"/>
    </location>
</feature>
<dbReference type="InterPro" id="IPR053823">
    <property type="entry name" value="CLIC_N"/>
</dbReference>
<dbReference type="SFLD" id="SFLDS00019">
    <property type="entry name" value="Glutathione_Transferase_(cytos"/>
    <property type="match status" value="1"/>
</dbReference>
<comment type="catalytic activity">
    <reaction evidence="15">
        <text>chloride(in) = chloride(out)</text>
        <dbReference type="Rhea" id="RHEA:29823"/>
        <dbReference type="ChEBI" id="CHEBI:17996"/>
    </reaction>
</comment>
<dbReference type="OrthoDB" id="1935530at2759"/>
<evidence type="ECO:0000256" key="1">
    <source>
        <dbReference type="ARBA" id="ARBA00004162"/>
    </source>
</evidence>
<comment type="subcellular location">
    <subcellularLocation>
        <location evidence="1">Cell membrane</location>
        <topology evidence="1">Single-pass membrane protein</topology>
    </subcellularLocation>
    <subcellularLocation>
        <location evidence="16">Membrane</location>
        <topology evidence="16">Single-pass membrane protein</topology>
    </subcellularLocation>
    <subcellularLocation>
        <location evidence="16">Cytoplasm</location>
    </subcellularLocation>
</comment>
<keyword evidence="11" id="KW-0472">Membrane</keyword>